<dbReference type="EMBL" id="LT906441">
    <property type="protein sequence ID" value="SNV36417.1"/>
    <property type="molecule type" value="Genomic_DNA"/>
</dbReference>
<dbReference type="PANTHER" id="PTHR34989">
    <property type="entry name" value="PROTEIN HDED"/>
    <property type="match status" value="1"/>
</dbReference>
<dbReference type="GO" id="GO:0005886">
    <property type="term" value="C:plasma membrane"/>
    <property type="evidence" value="ECO:0007669"/>
    <property type="project" value="TreeGrafter"/>
</dbReference>
<name>A0A239WPP3_9ACTN</name>
<keyword evidence="2" id="KW-1133">Transmembrane helix</keyword>
<keyword evidence="2" id="KW-0812">Transmembrane</keyword>
<protein>
    <submittedName>
        <fullName evidence="3">Uncharacterized conserved protein</fullName>
    </submittedName>
</protein>
<dbReference type="Proteomes" id="UP000215332">
    <property type="component" value="Chromosome 1"/>
</dbReference>
<feature type="region of interest" description="Disordered" evidence="1">
    <location>
        <begin position="204"/>
        <end position="224"/>
    </location>
</feature>
<dbReference type="InterPro" id="IPR052712">
    <property type="entry name" value="Acid_resist_chaperone_HdeD"/>
</dbReference>
<reference evidence="3 4" key="1">
    <citation type="submission" date="2017-06" db="EMBL/GenBank/DDBJ databases">
        <authorList>
            <consortium name="Pathogen Informatics"/>
        </authorList>
    </citation>
    <scope>NUCLEOTIDE SEQUENCE [LARGE SCALE GENOMIC DNA]</scope>
    <source>
        <strain evidence="3 4">NCTC11865</strain>
    </source>
</reference>
<feature type="transmembrane region" description="Helical" evidence="2">
    <location>
        <begin position="97"/>
        <end position="121"/>
    </location>
</feature>
<feature type="transmembrane region" description="Helical" evidence="2">
    <location>
        <begin position="72"/>
        <end position="91"/>
    </location>
</feature>
<feature type="transmembrane region" description="Helical" evidence="2">
    <location>
        <begin position="153"/>
        <end position="178"/>
    </location>
</feature>
<dbReference type="InterPro" id="IPR005325">
    <property type="entry name" value="DUF308_memb"/>
</dbReference>
<dbReference type="PANTHER" id="PTHR34989:SF1">
    <property type="entry name" value="PROTEIN HDED"/>
    <property type="match status" value="1"/>
</dbReference>
<feature type="transmembrane region" description="Helical" evidence="2">
    <location>
        <begin position="39"/>
        <end position="60"/>
    </location>
</feature>
<evidence type="ECO:0000313" key="3">
    <source>
        <dbReference type="EMBL" id="SNV36417.1"/>
    </source>
</evidence>
<evidence type="ECO:0000313" key="4">
    <source>
        <dbReference type="Proteomes" id="UP000215332"/>
    </source>
</evidence>
<dbReference type="AlphaFoldDB" id="A0A239WPP3"/>
<proteinExistence type="predicted"/>
<feature type="transmembrane region" description="Helical" evidence="2">
    <location>
        <begin position="128"/>
        <end position="147"/>
    </location>
</feature>
<evidence type="ECO:0000256" key="2">
    <source>
        <dbReference type="SAM" id="Phobius"/>
    </source>
</evidence>
<evidence type="ECO:0000256" key="1">
    <source>
        <dbReference type="SAM" id="MobiDB-lite"/>
    </source>
</evidence>
<accession>A0A239WPP3</accession>
<dbReference type="eggNOG" id="COG3247">
    <property type="taxonomic scope" value="Bacteria"/>
</dbReference>
<gene>
    <name evidence="3" type="ORF">SAMEA4412665_01360</name>
</gene>
<dbReference type="RefSeq" id="WP_051167156.1">
    <property type="nucleotide sequence ID" value="NZ_LT906441.1"/>
</dbReference>
<organism evidence="3 4">
    <name type="scientific">Cutibacterium granulosum</name>
    <dbReference type="NCBI Taxonomy" id="33011"/>
    <lineage>
        <taxon>Bacteria</taxon>
        <taxon>Bacillati</taxon>
        <taxon>Actinomycetota</taxon>
        <taxon>Actinomycetes</taxon>
        <taxon>Propionibacteriales</taxon>
        <taxon>Propionibacteriaceae</taxon>
        <taxon>Cutibacterium</taxon>
    </lineage>
</organism>
<dbReference type="Pfam" id="PF03729">
    <property type="entry name" value="DUF308"/>
    <property type="match status" value="2"/>
</dbReference>
<dbReference type="KEGG" id="cgrn:4412665_01360"/>
<feature type="transmembrane region" description="Helical" evidence="2">
    <location>
        <begin position="12"/>
        <end position="33"/>
    </location>
</feature>
<sequence length="224" mass="23089">MSDTSTSRPLSSVWWLPLIKGVVAVVVGIIAMAMPRATITALVVLLGVYVLVDAVISVANGAAMRGVAGSRLMVVWGVLGGIIAIIMLAHPQAVMNLIVVLVGAWALVSGIFIIAIAVLLIPITERAWIWGLVSGAVAFIAGIAVLVHPGFGAVAMSWILGLAVLAYGVSHIGLGVGIRKVSSQVSSSLNAARAGRPDHTIVEGEVVNEPGDKQQRNEGPQITG</sequence>
<keyword evidence="2" id="KW-0472">Membrane</keyword>